<feature type="compositionally biased region" description="Polar residues" evidence="1">
    <location>
        <begin position="1"/>
        <end position="15"/>
    </location>
</feature>
<gene>
    <name evidence="4" type="ORF">DLAC_05799</name>
</gene>
<comment type="caution">
    <text evidence="4">The sequence shown here is derived from an EMBL/GenBank/DDBJ whole genome shotgun (WGS) entry which is preliminary data.</text>
</comment>
<feature type="compositionally biased region" description="Acidic residues" evidence="1">
    <location>
        <begin position="135"/>
        <end position="148"/>
    </location>
</feature>
<accession>A0A151ZGV8</accession>
<dbReference type="PANTHER" id="PTHR11106:SF27">
    <property type="entry name" value="MACRO DOMAIN-CONTAINING PROTEIN"/>
    <property type="match status" value="1"/>
</dbReference>
<dbReference type="InterPro" id="IPR002589">
    <property type="entry name" value="Macro_dom"/>
</dbReference>
<dbReference type="InParanoid" id="A0A151ZGV8"/>
<proteinExistence type="predicted"/>
<evidence type="ECO:0000256" key="1">
    <source>
        <dbReference type="SAM" id="MobiDB-lite"/>
    </source>
</evidence>
<organism evidence="4 5">
    <name type="scientific">Tieghemostelium lacteum</name>
    <name type="common">Slime mold</name>
    <name type="synonym">Dictyostelium lacteum</name>
    <dbReference type="NCBI Taxonomy" id="361077"/>
    <lineage>
        <taxon>Eukaryota</taxon>
        <taxon>Amoebozoa</taxon>
        <taxon>Evosea</taxon>
        <taxon>Eumycetozoa</taxon>
        <taxon>Dictyostelia</taxon>
        <taxon>Dictyosteliales</taxon>
        <taxon>Raperosteliaceae</taxon>
        <taxon>Tieghemostelium</taxon>
    </lineage>
</organism>
<dbReference type="InterPro" id="IPR043472">
    <property type="entry name" value="Macro_dom-like"/>
</dbReference>
<dbReference type="PROSITE" id="PS50918">
    <property type="entry name" value="WWE"/>
    <property type="match status" value="3"/>
</dbReference>
<sequence>MDHYLNKQQNNNNISDTDDETTTSKPNFMTLLRDSYKNRSDQNKTKNTTTTLDDDDDFTDFDKKPDIPQQPLNSKYTVKHYSQNDNNDNGNSSTSNSNNSSQQKSNKRKEMDEYNDDQRPLKKTNSNINQQAILIEDDPSFGDIDFDDQAQPPQDIDNLVSTSDDIGGSSKVSDELQWKWQWRTDNQSWVSYDIEMMYQIEDSYQQNRATFDVDRERYIQFSSMTQRRFDSKTKQRSVQRIPMNSNTNNSSKPTAPTKPSTTNQSPFTVKPSTTSTSTTPKPSHYSTPPQPQAPKSFSTSTPTKKIQWIWKDTNEWKEYNSDISEQLEASYQNGNKPGKITVDDDRYIDMKDYYQKRFDNPTKVRPIKRVDNTSNNNNNNNSSNSSNSNKNVSPVLKSASPQQQQQQQQQPKQQSPVSSTSTSTSTSAIKKSNNDNSSSTGYVRWEWLSDRDWEPYPKEISDIIEEANSSGQKSIQIEVSKGEFRLIDLQASCQRRIDDHSKRRSIKRCIIAFEDPNKSKDTKPKPSSSSDSNNNNNNSSKSTFGQSKPNSKFKEDDLFPDEMVVDNSDLQDEEYSQLNSKDPKYLEKKRELYQCGKQYLVLQNVKIWNDVLEANRSKITLTPKKKPSEELNKKISLFGGNITWLEIDAIVNAARTSLLGGGGIDGSIHMAAGPLLLKECRTLKGCNYGDAKISKGYRLPAKHVIHTVGPIDQNPKTLAKCYDNCLKLILQHQIRSVAFCCIATGVYGFPNVEAAEIAVTKVRDWMEINHKSIDRIIFCIFTQEDYKIYGKKLQEYFPIVPQ</sequence>
<name>A0A151ZGV8_TIELA</name>
<dbReference type="GO" id="GO:0008270">
    <property type="term" value="F:zinc ion binding"/>
    <property type="evidence" value="ECO:0007669"/>
    <property type="project" value="InterPro"/>
</dbReference>
<feature type="compositionally biased region" description="Low complexity" evidence="1">
    <location>
        <begin position="250"/>
        <end position="287"/>
    </location>
</feature>
<feature type="compositionally biased region" description="Basic and acidic residues" evidence="1">
    <location>
        <begin position="515"/>
        <end position="524"/>
    </location>
</feature>
<dbReference type="EMBL" id="LODT01000028">
    <property type="protein sequence ID" value="KYQ93165.1"/>
    <property type="molecule type" value="Genomic_DNA"/>
</dbReference>
<dbReference type="InterPro" id="IPR004170">
    <property type="entry name" value="WWE_dom"/>
</dbReference>
<feature type="compositionally biased region" description="Polar residues" evidence="1">
    <location>
        <begin position="428"/>
        <end position="440"/>
    </location>
</feature>
<dbReference type="InterPro" id="IPR037197">
    <property type="entry name" value="WWE_dom_sf"/>
</dbReference>
<dbReference type="Proteomes" id="UP000076078">
    <property type="component" value="Unassembled WGS sequence"/>
</dbReference>
<feature type="domain" description="WWE" evidence="2">
    <location>
        <begin position="431"/>
        <end position="508"/>
    </location>
</feature>
<feature type="region of interest" description="Disordered" evidence="1">
    <location>
        <begin position="515"/>
        <end position="558"/>
    </location>
</feature>
<dbReference type="PANTHER" id="PTHR11106">
    <property type="entry name" value="GANGLIOSIDE INDUCED DIFFERENTIATION ASSOCIATED PROTEIN 2-RELATED"/>
    <property type="match status" value="1"/>
</dbReference>
<feature type="compositionally biased region" description="Polar residues" evidence="1">
    <location>
        <begin position="293"/>
        <end position="303"/>
    </location>
</feature>
<feature type="compositionally biased region" description="Low complexity" evidence="1">
    <location>
        <begin position="525"/>
        <end position="543"/>
    </location>
</feature>
<dbReference type="SMART" id="SM00678">
    <property type="entry name" value="WWE"/>
    <property type="match status" value="3"/>
</dbReference>
<dbReference type="SUPFAM" id="SSF52949">
    <property type="entry name" value="Macro domain-like"/>
    <property type="match status" value="1"/>
</dbReference>
<protein>
    <submittedName>
        <fullName evidence="4">Uncharacterized protein</fullName>
    </submittedName>
</protein>
<dbReference type="OrthoDB" id="6133115at2759"/>
<dbReference type="InterPro" id="IPR018123">
    <property type="entry name" value="WWE-dom_subgr"/>
</dbReference>
<reference evidence="4 5" key="1">
    <citation type="submission" date="2015-12" db="EMBL/GenBank/DDBJ databases">
        <title>Dictyostelia acquired genes for synthesis and detection of signals that induce cell-type specialization by lateral gene transfer from prokaryotes.</title>
        <authorList>
            <person name="Gloeckner G."/>
            <person name="Schaap P."/>
        </authorList>
    </citation>
    <scope>NUCLEOTIDE SEQUENCE [LARGE SCALE GENOMIC DNA]</scope>
    <source>
        <strain evidence="4 5">TK</strain>
    </source>
</reference>
<feature type="domain" description="WWE" evidence="2">
    <location>
        <begin position="294"/>
        <end position="369"/>
    </location>
</feature>
<dbReference type="AlphaFoldDB" id="A0A151ZGV8"/>
<dbReference type="SMART" id="SM00506">
    <property type="entry name" value="A1pp"/>
    <property type="match status" value="1"/>
</dbReference>
<dbReference type="Pfam" id="PF01661">
    <property type="entry name" value="Macro"/>
    <property type="match status" value="1"/>
</dbReference>
<dbReference type="OMA" id="GPMDKNP"/>
<dbReference type="Gene3D" id="3.30.720.50">
    <property type="match status" value="3"/>
</dbReference>
<feature type="region of interest" description="Disordered" evidence="1">
    <location>
        <begin position="359"/>
        <end position="440"/>
    </location>
</feature>
<evidence type="ECO:0000313" key="5">
    <source>
        <dbReference type="Proteomes" id="UP000076078"/>
    </source>
</evidence>
<evidence type="ECO:0000313" key="4">
    <source>
        <dbReference type="EMBL" id="KYQ93165.1"/>
    </source>
</evidence>
<evidence type="ECO:0000259" key="3">
    <source>
        <dbReference type="PROSITE" id="PS51154"/>
    </source>
</evidence>
<keyword evidence="5" id="KW-1185">Reference proteome</keyword>
<dbReference type="Pfam" id="PF02825">
    <property type="entry name" value="WWE"/>
    <property type="match status" value="3"/>
</dbReference>
<feature type="compositionally biased region" description="Basic and acidic residues" evidence="1">
    <location>
        <begin position="34"/>
        <end position="44"/>
    </location>
</feature>
<feature type="domain" description="Macro" evidence="3">
    <location>
        <begin position="622"/>
        <end position="797"/>
    </location>
</feature>
<evidence type="ECO:0000259" key="2">
    <source>
        <dbReference type="PROSITE" id="PS50918"/>
    </source>
</evidence>
<dbReference type="Gene3D" id="3.40.220.10">
    <property type="entry name" value="Leucine Aminopeptidase, subunit E, domain 1"/>
    <property type="match status" value="1"/>
</dbReference>
<dbReference type="FunCoup" id="A0A151ZGV8">
    <property type="interactions" value="425"/>
</dbReference>
<feature type="compositionally biased region" description="Low complexity" evidence="1">
    <location>
        <begin position="372"/>
        <end position="393"/>
    </location>
</feature>
<feature type="compositionally biased region" description="Low complexity" evidence="1">
    <location>
        <begin position="400"/>
        <end position="427"/>
    </location>
</feature>
<feature type="compositionally biased region" description="Polar residues" evidence="1">
    <location>
        <begin position="236"/>
        <end position="249"/>
    </location>
</feature>
<feature type="region of interest" description="Disordered" evidence="1">
    <location>
        <begin position="1"/>
        <end position="170"/>
    </location>
</feature>
<dbReference type="SUPFAM" id="SSF117839">
    <property type="entry name" value="WWE domain"/>
    <property type="match status" value="3"/>
</dbReference>
<feature type="compositionally biased region" description="Polar residues" evidence="1">
    <location>
        <begin position="123"/>
        <end position="132"/>
    </location>
</feature>
<feature type="domain" description="WWE" evidence="2">
    <location>
        <begin position="165"/>
        <end position="240"/>
    </location>
</feature>
<dbReference type="PROSITE" id="PS51154">
    <property type="entry name" value="MACRO"/>
    <property type="match status" value="1"/>
</dbReference>
<feature type="region of interest" description="Disordered" evidence="1">
    <location>
        <begin position="224"/>
        <end position="303"/>
    </location>
</feature>
<feature type="compositionally biased region" description="Low complexity" evidence="1">
    <location>
        <begin position="83"/>
        <end position="104"/>
    </location>
</feature>
<dbReference type="CDD" id="cd02908">
    <property type="entry name" value="Macro_OAADPr_deacetylase"/>
    <property type="match status" value="1"/>
</dbReference>
<feature type="compositionally biased region" description="Basic and acidic residues" evidence="1">
    <location>
        <begin position="108"/>
        <end position="120"/>
    </location>
</feature>